<sequence length="372" mass="42045">MKKILMCLFLASSIFLNGCFSYVDINNVVFVTSVIFDIDKDNNPVIYLEIFKSIRAASKAAETGQRIVLKGTGKTAYEALNDVNLASSYQINYTQNKAIIYTKRAAAQGIESYFDIFRRDTQAIIKPYMLVYDGDVERLAKGNFEGEQFIGLFIWDLIINVRSSPRAVQSSLNRYLSRRVSPSRTDVLTVLKIDNDQPNPSLVINGGAIMENDKLVEMLPSSEGQAYNFLVDVIQQGSMEVADPRDSSKYISLSIENSKTDTDVNLRGNTVDVTKKINVKARIVEFQKYMDLTDEELEQIRKGAEANLINACTNIFNKYKKRDLDIFMIGQELENKYGDKIPIGGEVIKHANMKIEPRVFIDSPGKIDKYQQ</sequence>
<evidence type="ECO:0000313" key="14">
    <source>
        <dbReference type="Proteomes" id="UP000030905"/>
    </source>
</evidence>
<comment type="subcellular location">
    <subcellularLocation>
        <location evidence="1">Membrane</location>
        <topology evidence="1">Lipid-anchor</topology>
    </subcellularLocation>
</comment>
<keyword evidence="14" id="KW-1185">Reference proteome</keyword>
<dbReference type="Pfam" id="PF05504">
    <property type="entry name" value="Spore_GerAC"/>
    <property type="match status" value="1"/>
</dbReference>
<evidence type="ECO:0000256" key="6">
    <source>
        <dbReference type="ARBA" id="ARBA00023139"/>
    </source>
</evidence>
<dbReference type="PATRIC" id="fig|1262449.3.peg.2703"/>
<evidence type="ECO:0000256" key="8">
    <source>
        <dbReference type="SAM" id="SignalP"/>
    </source>
</evidence>
<evidence type="ECO:0000259" key="9">
    <source>
        <dbReference type="Pfam" id="PF05504"/>
    </source>
</evidence>
<dbReference type="InterPro" id="IPR057336">
    <property type="entry name" value="GerAC_N"/>
</dbReference>
<feature type="domain" description="Spore germination GerAC-like C-terminal" evidence="9">
    <location>
        <begin position="205"/>
        <end position="365"/>
    </location>
</feature>
<protein>
    <submittedName>
        <fullName evidence="11">Germination protein, Ger(X)C family</fullName>
    </submittedName>
</protein>
<reference evidence="12 13" key="3">
    <citation type="journal article" name="Genome Announc.">
        <title>Improved Draft Genome Sequence of Clostridium pasteurianum Strain ATCC 6013 (DSM 525) Using a Hybrid Next-Generation Sequencing Approach.</title>
        <authorList>
            <person name="Pyne M.E."/>
            <person name="Utturkar S."/>
            <person name="Brown S.D."/>
            <person name="Moo-Young M."/>
            <person name="Chung D.A."/>
            <person name="Chou C.P."/>
        </authorList>
    </citation>
    <scope>NUCLEOTIDE SEQUENCE [LARGE SCALE GENOMIC DNA]</scope>
    <source>
        <strain evidence="12 13">ATCC 6013</strain>
    </source>
</reference>
<evidence type="ECO:0000256" key="1">
    <source>
        <dbReference type="ARBA" id="ARBA00004635"/>
    </source>
</evidence>
<evidence type="ECO:0000256" key="7">
    <source>
        <dbReference type="ARBA" id="ARBA00023288"/>
    </source>
</evidence>
<dbReference type="GO" id="GO:0016020">
    <property type="term" value="C:membrane"/>
    <property type="evidence" value="ECO:0007669"/>
    <property type="project" value="UniProtKB-SubCell"/>
</dbReference>
<keyword evidence="6" id="KW-0564">Palmitate</keyword>
<dbReference type="GeneID" id="93073467"/>
<proteinExistence type="inferred from homology"/>
<dbReference type="Gene3D" id="3.30.300.210">
    <property type="entry name" value="Nutrient germinant receptor protein C, domain 3"/>
    <property type="match status" value="1"/>
</dbReference>
<feature type="signal peptide" evidence="8">
    <location>
        <begin position="1"/>
        <end position="18"/>
    </location>
</feature>
<dbReference type="InterPro" id="IPR046953">
    <property type="entry name" value="Spore_GerAC-like_C"/>
</dbReference>
<dbReference type="Proteomes" id="UP000030905">
    <property type="component" value="Chromosome"/>
</dbReference>
<dbReference type="eggNOG" id="ENOG5032SZ5">
    <property type="taxonomic scope" value="Bacteria"/>
</dbReference>
<dbReference type="InterPro" id="IPR008844">
    <property type="entry name" value="Spore_GerAC-like"/>
</dbReference>
<evidence type="ECO:0000259" key="10">
    <source>
        <dbReference type="Pfam" id="PF25198"/>
    </source>
</evidence>
<accession>A0A0H3J0L7</accession>
<dbReference type="KEGG" id="cpat:CLPA_c12860"/>
<organism evidence="11 14">
    <name type="scientific">Clostridium pasteurianum DSM 525 = ATCC 6013</name>
    <dbReference type="NCBI Taxonomy" id="1262449"/>
    <lineage>
        <taxon>Bacteria</taxon>
        <taxon>Bacillati</taxon>
        <taxon>Bacillota</taxon>
        <taxon>Clostridia</taxon>
        <taxon>Eubacteriales</taxon>
        <taxon>Clostridiaceae</taxon>
        <taxon>Clostridium</taxon>
    </lineage>
</organism>
<dbReference type="Proteomes" id="UP000028042">
    <property type="component" value="Unassembled WGS sequence"/>
</dbReference>
<evidence type="ECO:0000313" key="11">
    <source>
        <dbReference type="EMBL" id="AJA51374.1"/>
    </source>
</evidence>
<keyword evidence="3" id="KW-0309">Germination</keyword>
<feature type="domain" description="Spore germination protein N-terminal" evidence="10">
    <location>
        <begin position="22"/>
        <end position="192"/>
    </location>
</feature>
<feature type="chain" id="PRO_5038209355" evidence="8">
    <location>
        <begin position="19"/>
        <end position="372"/>
    </location>
</feature>
<reference evidence="12" key="2">
    <citation type="submission" date="2015-10" db="EMBL/GenBank/DDBJ databases">
        <title>Improved Draft Genome Sequence of Clostridium pasteurianum Strain ATCC 6013 (DSM 525) Using a Hybrid Next-Generation Sequencing Approach.</title>
        <authorList>
            <person name="Pyne M.E."/>
            <person name="Utturkar S.M."/>
            <person name="Brown S.D."/>
            <person name="Moo-Young M."/>
            <person name="Chung D.A."/>
            <person name="Chou P.C."/>
        </authorList>
    </citation>
    <scope>NUCLEOTIDE SEQUENCE</scope>
    <source>
        <strain evidence="12">ATCC 6013</strain>
    </source>
</reference>
<dbReference type="NCBIfam" id="TIGR02887">
    <property type="entry name" value="spore_ger_x_C"/>
    <property type="match status" value="1"/>
</dbReference>
<name>A0A0H3J0L7_CLOPA</name>
<dbReference type="KEGG" id="cpae:CPAST_c12860"/>
<dbReference type="InterPro" id="IPR038501">
    <property type="entry name" value="Spore_GerAC_C_sf"/>
</dbReference>
<dbReference type="RefSeq" id="WP_003446177.1">
    <property type="nucleotide sequence ID" value="NZ_ANZB01000009.1"/>
</dbReference>
<gene>
    <name evidence="11" type="ORF">CLPA_c12860</name>
    <name evidence="12" type="ORF">CP6013_01867</name>
</gene>
<evidence type="ECO:0000313" key="12">
    <source>
        <dbReference type="EMBL" id="KRU12619.1"/>
    </source>
</evidence>
<dbReference type="EMBL" id="CP009268">
    <property type="protein sequence ID" value="AJA51374.1"/>
    <property type="molecule type" value="Genomic_DNA"/>
</dbReference>
<keyword evidence="5" id="KW-0472">Membrane</keyword>
<comment type="similarity">
    <text evidence="2">Belongs to the GerABKC lipoprotein family.</text>
</comment>
<evidence type="ECO:0000313" key="13">
    <source>
        <dbReference type="Proteomes" id="UP000028042"/>
    </source>
</evidence>
<evidence type="ECO:0000256" key="5">
    <source>
        <dbReference type="ARBA" id="ARBA00023136"/>
    </source>
</evidence>
<evidence type="ECO:0000256" key="3">
    <source>
        <dbReference type="ARBA" id="ARBA00022544"/>
    </source>
</evidence>
<dbReference type="GO" id="GO:0009847">
    <property type="term" value="P:spore germination"/>
    <property type="evidence" value="ECO:0007669"/>
    <property type="project" value="InterPro"/>
</dbReference>
<evidence type="ECO:0000256" key="4">
    <source>
        <dbReference type="ARBA" id="ARBA00022729"/>
    </source>
</evidence>
<dbReference type="AlphaFoldDB" id="A0A0H3J0L7"/>
<dbReference type="PANTHER" id="PTHR35789:SF1">
    <property type="entry name" value="SPORE GERMINATION PROTEIN B3"/>
    <property type="match status" value="1"/>
</dbReference>
<dbReference type="EMBL" id="JPGY02000001">
    <property type="protein sequence ID" value="KRU12619.1"/>
    <property type="molecule type" value="Genomic_DNA"/>
</dbReference>
<dbReference type="Pfam" id="PF25198">
    <property type="entry name" value="Spore_GerAC_N"/>
    <property type="match status" value="1"/>
</dbReference>
<dbReference type="PANTHER" id="PTHR35789">
    <property type="entry name" value="SPORE GERMINATION PROTEIN B3"/>
    <property type="match status" value="1"/>
</dbReference>
<keyword evidence="4 8" id="KW-0732">Signal</keyword>
<evidence type="ECO:0000256" key="2">
    <source>
        <dbReference type="ARBA" id="ARBA00007886"/>
    </source>
</evidence>
<keyword evidence="7" id="KW-0449">Lipoprotein</keyword>
<reference evidence="11 14" key="1">
    <citation type="journal article" date="2015" name="Genome Announc.">
        <title>Complete Genome Sequence of the Nitrogen-Fixing and Solvent-Producing Clostridium pasteurianum DSM 525.</title>
        <authorList>
            <person name="Poehlein A."/>
            <person name="Grosse-Honebrink A."/>
            <person name="Zhang Y."/>
            <person name="Minton N.P."/>
            <person name="Daniel R."/>
        </authorList>
    </citation>
    <scope>NUCLEOTIDE SEQUENCE [LARGE SCALE GENOMIC DNA]</scope>
    <source>
        <strain evidence="11">DSM 525</strain>
        <strain evidence="14">DSM 525 / ATCC 6013</strain>
    </source>
</reference>